<feature type="compositionally biased region" description="Low complexity" evidence="4">
    <location>
        <begin position="311"/>
        <end position="323"/>
    </location>
</feature>
<dbReference type="Gene3D" id="3.30.160.60">
    <property type="entry name" value="Classic Zinc Finger"/>
    <property type="match status" value="1"/>
</dbReference>
<evidence type="ECO:0000256" key="4">
    <source>
        <dbReference type="SAM" id="MobiDB-lite"/>
    </source>
</evidence>
<dbReference type="PANTHER" id="PTHR23235">
    <property type="entry name" value="KRUEPPEL-LIKE TRANSCRIPTION FACTOR"/>
    <property type="match status" value="1"/>
</dbReference>
<evidence type="ECO:0000256" key="1">
    <source>
        <dbReference type="ARBA" id="ARBA00022723"/>
    </source>
</evidence>
<dbReference type="GO" id="GO:0008270">
    <property type="term" value="F:zinc ion binding"/>
    <property type="evidence" value="ECO:0007669"/>
    <property type="project" value="UniProtKB-KW"/>
</dbReference>
<feature type="compositionally biased region" description="Basic and acidic residues" evidence="4">
    <location>
        <begin position="327"/>
        <end position="345"/>
    </location>
</feature>
<feature type="region of interest" description="Disordered" evidence="4">
    <location>
        <begin position="311"/>
        <end position="365"/>
    </location>
</feature>
<proteinExistence type="predicted"/>
<organism evidence="5 6">
    <name type="scientific">Dichomitus squalens</name>
    <dbReference type="NCBI Taxonomy" id="114155"/>
    <lineage>
        <taxon>Eukaryota</taxon>
        <taxon>Fungi</taxon>
        <taxon>Dikarya</taxon>
        <taxon>Basidiomycota</taxon>
        <taxon>Agaricomycotina</taxon>
        <taxon>Agaricomycetes</taxon>
        <taxon>Polyporales</taxon>
        <taxon>Polyporaceae</taxon>
        <taxon>Dichomitus</taxon>
    </lineage>
</organism>
<accession>A0A4Q9NN01</accession>
<sequence>MPSELVDSPLTDVAPGRPTAIPSATCGALQQIVKQQTSSSSRGFGSFSDSLGLPVDDTGHEFLVQLDMWIPTIPITSESQKSEMADSAHFDVSGAPSAEYDSGRSSTNLLTPLSHAPVDFELESIESTLSEFKDAPYIVENTYAASASPSEVSRGLETIGAHLVIDGPPSFVPISSWAQPGSGQLPWQYCRPTAADVRGHSSALYYPVGSIAYPCVGAEPAMDNSWGASQAYPRAQSPHGVLSEGRVARYYCPTVAIDPTLLVPGAEHRFPGRPPLNDQEQPQEQHIDVAPAGAIGPESDMQASFNYHYLESFPESPSSPTTSDASHYPHPDPSETTKHVDKPRDTASNTPAKTKGPRRQSTEKVFPCDWPGCTKSFARSNNLKVHRDGVHLQKRDKVCPFNGCIKAKSGFSRKYDLELHIKKHHSSGSMKTKKTHS</sequence>
<gene>
    <name evidence="5" type="ORF">BD310DRAFT_329380</name>
</gene>
<keyword evidence="3" id="KW-0862">Zinc</keyword>
<dbReference type="GO" id="GO:0000981">
    <property type="term" value="F:DNA-binding transcription factor activity, RNA polymerase II-specific"/>
    <property type="evidence" value="ECO:0007669"/>
    <property type="project" value="TreeGrafter"/>
</dbReference>
<dbReference type="PANTHER" id="PTHR23235:SF120">
    <property type="entry name" value="KRUPPEL-LIKE FACTOR 15"/>
    <property type="match status" value="1"/>
</dbReference>
<feature type="region of interest" description="Disordered" evidence="4">
    <location>
        <begin position="1"/>
        <end position="21"/>
    </location>
</feature>
<feature type="compositionally biased region" description="Basic and acidic residues" evidence="4">
    <location>
        <begin position="80"/>
        <end position="89"/>
    </location>
</feature>
<evidence type="ECO:0000256" key="2">
    <source>
        <dbReference type="ARBA" id="ARBA00022771"/>
    </source>
</evidence>
<evidence type="ECO:0000313" key="6">
    <source>
        <dbReference type="Proteomes" id="UP000292082"/>
    </source>
</evidence>
<dbReference type="SUPFAM" id="SSF57667">
    <property type="entry name" value="beta-beta-alpha zinc fingers"/>
    <property type="match status" value="1"/>
</dbReference>
<keyword evidence="1" id="KW-0479">Metal-binding</keyword>
<dbReference type="InterPro" id="IPR036236">
    <property type="entry name" value="Znf_C2H2_sf"/>
</dbReference>
<dbReference type="Pfam" id="PF00096">
    <property type="entry name" value="zf-C2H2"/>
    <property type="match status" value="1"/>
</dbReference>
<feature type="region of interest" description="Disordered" evidence="4">
    <location>
        <begin position="80"/>
        <end position="104"/>
    </location>
</feature>
<dbReference type="EMBL" id="ML145105">
    <property type="protein sequence ID" value="TBU60373.1"/>
    <property type="molecule type" value="Genomic_DNA"/>
</dbReference>
<dbReference type="PROSITE" id="PS00028">
    <property type="entry name" value="ZINC_FINGER_C2H2_1"/>
    <property type="match status" value="1"/>
</dbReference>
<dbReference type="PROSITE" id="PS50157">
    <property type="entry name" value="ZINC_FINGER_C2H2_2"/>
    <property type="match status" value="1"/>
</dbReference>
<reference evidence="5 6" key="1">
    <citation type="submission" date="2019-01" db="EMBL/GenBank/DDBJ databases">
        <title>Draft genome sequences of three monokaryotic isolates of the white-rot basidiomycete fungus Dichomitus squalens.</title>
        <authorList>
            <consortium name="DOE Joint Genome Institute"/>
            <person name="Lopez S.C."/>
            <person name="Andreopoulos B."/>
            <person name="Pangilinan J."/>
            <person name="Lipzen A."/>
            <person name="Riley R."/>
            <person name="Ahrendt S."/>
            <person name="Ng V."/>
            <person name="Barry K."/>
            <person name="Daum C."/>
            <person name="Grigoriev I.V."/>
            <person name="Hilden K.S."/>
            <person name="Makela M.R."/>
            <person name="de Vries R.P."/>
        </authorList>
    </citation>
    <scope>NUCLEOTIDE SEQUENCE [LARGE SCALE GENOMIC DNA]</scope>
    <source>
        <strain evidence="5 6">CBS 464.89</strain>
    </source>
</reference>
<dbReference type="SMART" id="SM00355">
    <property type="entry name" value="ZnF_C2H2"/>
    <property type="match status" value="2"/>
</dbReference>
<evidence type="ECO:0000256" key="3">
    <source>
        <dbReference type="ARBA" id="ARBA00022833"/>
    </source>
</evidence>
<protein>
    <submittedName>
        <fullName evidence="5">Uncharacterized protein</fullName>
    </submittedName>
</protein>
<dbReference type="AlphaFoldDB" id="A0A4Q9NN01"/>
<evidence type="ECO:0000313" key="5">
    <source>
        <dbReference type="EMBL" id="TBU60373.1"/>
    </source>
</evidence>
<name>A0A4Q9NN01_9APHY</name>
<keyword evidence="2" id="KW-0863">Zinc-finger</keyword>
<dbReference type="InterPro" id="IPR013087">
    <property type="entry name" value="Znf_C2H2_type"/>
</dbReference>
<keyword evidence="6" id="KW-1185">Reference proteome</keyword>
<dbReference type="Proteomes" id="UP000292082">
    <property type="component" value="Unassembled WGS sequence"/>
</dbReference>
<dbReference type="GO" id="GO:0000978">
    <property type="term" value="F:RNA polymerase II cis-regulatory region sequence-specific DNA binding"/>
    <property type="evidence" value="ECO:0007669"/>
    <property type="project" value="TreeGrafter"/>
</dbReference>